<protein>
    <submittedName>
        <fullName evidence="1">Uncharacterized protein</fullName>
    </submittedName>
</protein>
<organism evidence="1 2">
    <name type="scientific">Macrophomina phaseolina</name>
    <dbReference type="NCBI Taxonomy" id="35725"/>
    <lineage>
        <taxon>Eukaryota</taxon>
        <taxon>Fungi</taxon>
        <taxon>Dikarya</taxon>
        <taxon>Ascomycota</taxon>
        <taxon>Pezizomycotina</taxon>
        <taxon>Dothideomycetes</taxon>
        <taxon>Dothideomycetes incertae sedis</taxon>
        <taxon>Botryosphaeriales</taxon>
        <taxon>Botryosphaeriaceae</taxon>
        <taxon>Macrophomina</taxon>
    </lineage>
</organism>
<evidence type="ECO:0000313" key="2">
    <source>
        <dbReference type="Proteomes" id="UP000774617"/>
    </source>
</evidence>
<reference evidence="1 2" key="1">
    <citation type="journal article" date="2021" name="Nat. Commun.">
        <title>Genetic determinants of endophytism in the Arabidopsis root mycobiome.</title>
        <authorList>
            <person name="Mesny F."/>
            <person name="Miyauchi S."/>
            <person name="Thiergart T."/>
            <person name="Pickel B."/>
            <person name="Atanasova L."/>
            <person name="Karlsson M."/>
            <person name="Huettel B."/>
            <person name="Barry K.W."/>
            <person name="Haridas S."/>
            <person name="Chen C."/>
            <person name="Bauer D."/>
            <person name="Andreopoulos W."/>
            <person name="Pangilinan J."/>
            <person name="LaButti K."/>
            <person name="Riley R."/>
            <person name="Lipzen A."/>
            <person name="Clum A."/>
            <person name="Drula E."/>
            <person name="Henrissat B."/>
            <person name="Kohler A."/>
            <person name="Grigoriev I.V."/>
            <person name="Martin F.M."/>
            <person name="Hacquard S."/>
        </authorList>
    </citation>
    <scope>NUCLEOTIDE SEQUENCE [LARGE SCALE GENOMIC DNA]</scope>
    <source>
        <strain evidence="1 2">MPI-SDFR-AT-0080</strain>
    </source>
</reference>
<name>A0ABQ8FSL8_9PEZI</name>
<proteinExistence type="predicted"/>
<gene>
    <name evidence="1" type="ORF">B0J12DRAFT_585734</name>
</gene>
<keyword evidence="2" id="KW-1185">Reference proteome</keyword>
<dbReference type="EMBL" id="JAGTJR010000064">
    <property type="protein sequence ID" value="KAH7021759.1"/>
    <property type="molecule type" value="Genomic_DNA"/>
</dbReference>
<accession>A0ABQ8FSL8</accession>
<dbReference type="Proteomes" id="UP000774617">
    <property type="component" value="Unassembled WGS sequence"/>
</dbReference>
<comment type="caution">
    <text evidence="1">The sequence shown here is derived from an EMBL/GenBank/DDBJ whole genome shotgun (WGS) entry which is preliminary data.</text>
</comment>
<sequence length="100" mass="12039">MDPSFSWVIQRLRRPIRPLLALQTGRAHPEFPRTMLHYHLLSERQMDSISLYYSQAVRDDYSDMYPRPINWDDEAFDHMDYERRVSVKRRLVGLFIGVLV</sequence>
<evidence type="ECO:0000313" key="1">
    <source>
        <dbReference type="EMBL" id="KAH7021759.1"/>
    </source>
</evidence>